<dbReference type="Pfam" id="PF01717">
    <property type="entry name" value="Meth_synt_2"/>
    <property type="match status" value="1"/>
</dbReference>
<dbReference type="EMBL" id="VMQU01000159">
    <property type="protein sequence ID" value="TVS83074.1"/>
    <property type="molecule type" value="Genomic_DNA"/>
</dbReference>
<evidence type="ECO:0000259" key="1">
    <source>
        <dbReference type="Pfam" id="PF01717"/>
    </source>
</evidence>
<dbReference type="AlphaFoldDB" id="A0A557XC57"/>
<dbReference type="SUPFAM" id="SSF51726">
    <property type="entry name" value="UROD/MetE-like"/>
    <property type="match status" value="1"/>
</dbReference>
<dbReference type="GO" id="GO:0008270">
    <property type="term" value="F:zinc ion binding"/>
    <property type="evidence" value="ECO:0007669"/>
    <property type="project" value="InterPro"/>
</dbReference>
<dbReference type="InterPro" id="IPR002629">
    <property type="entry name" value="Met_Synth_C/arc"/>
</dbReference>
<keyword evidence="3" id="KW-1185">Reference proteome</keyword>
<evidence type="ECO:0000313" key="3">
    <source>
        <dbReference type="Proteomes" id="UP000320513"/>
    </source>
</evidence>
<gene>
    <name evidence="2" type="ORF">FPZ47_24425</name>
</gene>
<comment type="caution">
    <text evidence="2">The sequence shown here is derived from an EMBL/GenBank/DDBJ whole genome shotgun (WGS) entry which is preliminary data.</text>
</comment>
<reference evidence="2 3" key="1">
    <citation type="submission" date="2019-07" db="EMBL/GenBank/DDBJ databases">
        <title>New Mycobacterium species.</title>
        <authorList>
            <person name="Tortoli E."/>
            <person name="Ghielmetti G."/>
            <person name="Friedel U."/>
            <person name="Trovato A."/>
        </authorList>
    </citation>
    <scope>NUCLEOTIDE SEQUENCE [LARGE SCALE GENOMIC DNA]</scope>
    <source>
        <strain evidence="2 3">16-83</strain>
    </source>
</reference>
<dbReference type="Gene3D" id="3.20.20.210">
    <property type="match status" value="1"/>
</dbReference>
<name>A0A557XC57_9MYCO</name>
<feature type="domain" description="Cobalamin-independent methionine synthase MetE C-terminal/archaeal" evidence="1">
    <location>
        <begin position="4"/>
        <end position="331"/>
    </location>
</feature>
<proteinExistence type="predicted"/>
<protein>
    <submittedName>
        <fullName evidence="2">Methionine synthase</fullName>
    </submittedName>
</protein>
<dbReference type="InterPro" id="IPR038071">
    <property type="entry name" value="UROD/MetE-like_sf"/>
</dbReference>
<dbReference type="GO" id="GO:0003871">
    <property type="term" value="F:5-methyltetrahydropteroyltriglutamate-homocysteine S-methyltransferase activity"/>
    <property type="evidence" value="ECO:0007669"/>
    <property type="project" value="InterPro"/>
</dbReference>
<dbReference type="OrthoDB" id="5242426at2"/>
<evidence type="ECO:0000313" key="2">
    <source>
        <dbReference type="EMBL" id="TVS83074.1"/>
    </source>
</evidence>
<dbReference type="Proteomes" id="UP000320513">
    <property type="component" value="Unassembled WGS sequence"/>
</dbReference>
<dbReference type="RefSeq" id="WP_144954023.1">
    <property type="nucleotide sequence ID" value="NZ_VMQU01000159.1"/>
</dbReference>
<dbReference type="GO" id="GO:0009086">
    <property type="term" value="P:methionine biosynthetic process"/>
    <property type="evidence" value="ECO:0007669"/>
    <property type="project" value="InterPro"/>
</dbReference>
<accession>A0A557XC57</accession>
<organism evidence="2 3">
    <name type="scientific">Mycobacterium helveticum</name>
    <dbReference type="NCBI Taxonomy" id="2592811"/>
    <lineage>
        <taxon>Bacteria</taxon>
        <taxon>Bacillati</taxon>
        <taxon>Actinomycetota</taxon>
        <taxon>Actinomycetes</taxon>
        <taxon>Mycobacteriales</taxon>
        <taxon>Mycobacteriaceae</taxon>
        <taxon>Mycobacterium</taxon>
    </lineage>
</organism>
<sequence>MSAFATASGVGSWPGTAPRQAAEVIVGELAGALAHIAELPARGVGADPIGRAGALLIDVAIDTTTRGYRIAARPGAVTRRAVSLLDEDLDALEEAWETAGLRGGGRVVKVQAPGPITLAAGLELANGHRAITDPGALRDLAASLAEGVAAHRAALSRRLETPVVVQFDEPSLPTALGGRLSGVTSLSTVPALDEAVAVALLDACVDKAGSDVALHCCAPQLPWELLQRSIIGAVSVNVDTLRAADLDGVAAFVESGRTVVLGVVAATAPVAPGQRPSAAQVAASVVAVTDRLGFGRAALRERIGVTPACGLAGATPQWARTAIGLARKAAEAFAEDPDAISHG</sequence>